<dbReference type="InterPro" id="IPR018060">
    <property type="entry name" value="HTH_AraC"/>
</dbReference>
<evidence type="ECO:0000256" key="1">
    <source>
        <dbReference type="ARBA" id="ARBA00023015"/>
    </source>
</evidence>
<dbReference type="PROSITE" id="PS01124">
    <property type="entry name" value="HTH_ARAC_FAMILY_2"/>
    <property type="match status" value="1"/>
</dbReference>
<dbReference type="InterPro" id="IPR009057">
    <property type="entry name" value="Homeodomain-like_sf"/>
</dbReference>
<evidence type="ECO:0000256" key="2">
    <source>
        <dbReference type="ARBA" id="ARBA00023125"/>
    </source>
</evidence>
<dbReference type="Pfam" id="PF14525">
    <property type="entry name" value="AraC_binding_2"/>
    <property type="match status" value="1"/>
</dbReference>
<reference evidence="5" key="1">
    <citation type="submission" date="2022-06" db="EMBL/GenBank/DDBJ databases">
        <title>Rothia sp. isolated from sandalwood seedling.</title>
        <authorList>
            <person name="Tuikhar N."/>
            <person name="Kirdat K."/>
            <person name="Thorat V."/>
            <person name="Swetha P."/>
            <person name="Padma S."/>
            <person name="Sundararaj R."/>
            <person name="Yadav A."/>
        </authorList>
    </citation>
    <scope>NUCLEOTIDE SEQUENCE</scope>
    <source>
        <strain evidence="5">AR01</strain>
    </source>
</reference>
<dbReference type="Pfam" id="PF12833">
    <property type="entry name" value="HTH_18"/>
    <property type="match status" value="1"/>
</dbReference>
<evidence type="ECO:0000313" key="5">
    <source>
        <dbReference type="EMBL" id="MCP3426443.1"/>
    </source>
</evidence>
<protein>
    <submittedName>
        <fullName evidence="5">Helix-turn-helix domain-containing protein</fullName>
    </submittedName>
</protein>
<evidence type="ECO:0000256" key="3">
    <source>
        <dbReference type="ARBA" id="ARBA00023163"/>
    </source>
</evidence>
<dbReference type="EMBL" id="JANAFB010000026">
    <property type="protein sequence ID" value="MCP3426443.1"/>
    <property type="molecule type" value="Genomic_DNA"/>
</dbReference>
<dbReference type="Gene3D" id="1.10.10.60">
    <property type="entry name" value="Homeodomain-like"/>
    <property type="match status" value="1"/>
</dbReference>
<keyword evidence="2" id="KW-0238">DNA-binding</keyword>
<dbReference type="InterPro" id="IPR035418">
    <property type="entry name" value="AraC-bd_2"/>
</dbReference>
<dbReference type="RefSeq" id="WP_254167137.1">
    <property type="nucleotide sequence ID" value="NZ_JANAFB010000026.1"/>
</dbReference>
<proteinExistence type="predicted"/>
<evidence type="ECO:0000313" key="6">
    <source>
        <dbReference type="Proteomes" id="UP001139502"/>
    </source>
</evidence>
<dbReference type="InterPro" id="IPR050204">
    <property type="entry name" value="AraC_XylS_family_regulators"/>
</dbReference>
<keyword evidence="3" id="KW-0804">Transcription</keyword>
<organism evidence="5 6">
    <name type="scientific">Rothia santali</name>
    <dbReference type="NCBI Taxonomy" id="2949643"/>
    <lineage>
        <taxon>Bacteria</taxon>
        <taxon>Bacillati</taxon>
        <taxon>Actinomycetota</taxon>
        <taxon>Actinomycetes</taxon>
        <taxon>Micrococcales</taxon>
        <taxon>Micrococcaceae</taxon>
        <taxon>Rothia</taxon>
    </lineage>
</organism>
<dbReference type="Proteomes" id="UP001139502">
    <property type="component" value="Unassembled WGS sequence"/>
</dbReference>
<dbReference type="AlphaFoldDB" id="A0A9X2KIP0"/>
<feature type="domain" description="HTH araC/xylS-type" evidence="4">
    <location>
        <begin position="214"/>
        <end position="315"/>
    </location>
</feature>
<dbReference type="SMART" id="SM00342">
    <property type="entry name" value="HTH_ARAC"/>
    <property type="match status" value="1"/>
</dbReference>
<dbReference type="PANTHER" id="PTHR46796:SF6">
    <property type="entry name" value="ARAC SUBFAMILY"/>
    <property type="match status" value="1"/>
</dbReference>
<dbReference type="PANTHER" id="PTHR46796">
    <property type="entry name" value="HTH-TYPE TRANSCRIPTIONAL ACTIVATOR RHAS-RELATED"/>
    <property type="match status" value="1"/>
</dbReference>
<evidence type="ECO:0000259" key="4">
    <source>
        <dbReference type="PROSITE" id="PS01124"/>
    </source>
</evidence>
<dbReference type="GO" id="GO:0003700">
    <property type="term" value="F:DNA-binding transcription factor activity"/>
    <property type="evidence" value="ECO:0007669"/>
    <property type="project" value="InterPro"/>
</dbReference>
<name>A0A9X2KIP0_9MICC</name>
<accession>A0A9X2KIP0</accession>
<gene>
    <name evidence="5" type="ORF">NBM05_10625</name>
</gene>
<keyword evidence="6" id="KW-1185">Reference proteome</keyword>
<dbReference type="GO" id="GO:0043565">
    <property type="term" value="F:sequence-specific DNA binding"/>
    <property type="evidence" value="ECO:0007669"/>
    <property type="project" value="InterPro"/>
</dbReference>
<comment type="caution">
    <text evidence="5">The sequence shown here is derived from an EMBL/GenBank/DDBJ whole genome shotgun (WGS) entry which is preliminary data.</text>
</comment>
<dbReference type="SUPFAM" id="SSF46689">
    <property type="entry name" value="Homeodomain-like"/>
    <property type="match status" value="1"/>
</dbReference>
<sequence>MDVRQLAESRTATRPGLTMPEWRCLISRSFAPLRLSSEDERAFRAELREVALEEVHLFDMSTDAHRVVRSPDLIDPAARAYCKLSLQLSGSARLVQDGRTCDLAAGDLALYVTQRPYELSYEEAQRSLVVIFPQSMVHLSPDQISLITATPVSSVSGLGKVAVPLFEQLARNMDVLSGPHAMSLVRSALDMLVTVLSAESRESGRDTAESPLLQQAIALIDERLGDPELGPHDIAEHLFVSLRQLHSRFAANGLTVASYIRTRRLQAIRQDLANPLLAHEAVHTISTRYGLVDASHVSKAFKTEFGESPSAYRARILEGPLRPAPG</sequence>
<keyword evidence="1" id="KW-0805">Transcription regulation</keyword>